<dbReference type="InterPro" id="IPR011330">
    <property type="entry name" value="Glyco_hydro/deAcase_b/a-brl"/>
</dbReference>
<dbReference type="PANTHER" id="PTHR10587">
    <property type="entry name" value="GLYCOSYL TRANSFERASE-RELATED"/>
    <property type="match status" value="1"/>
</dbReference>
<dbReference type="GO" id="GO:0016810">
    <property type="term" value="F:hydrolase activity, acting on carbon-nitrogen (but not peptide) bonds"/>
    <property type="evidence" value="ECO:0007669"/>
    <property type="project" value="InterPro"/>
</dbReference>
<dbReference type="GO" id="GO:0005975">
    <property type="term" value="P:carbohydrate metabolic process"/>
    <property type="evidence" value="ECO:0007669"/>
    <property type="project" value="InterPro"/>
</dbReference>
<dbReference type="Gene3D" id="3.20.20.370">
    <property type="entry name" value="Glycoside hydrolase/deacetylase"/>
    <property type="match status" value="1"/>
</dbReference>
<dbReference type="Proteomes" id="UP001152876">
    <property type="component" value="Unassembled WGS sequence"/>
</dbReference>
<name>A0A9X4NUK3_9BURK</name>
<feature type="domain" description="NodB homology" evidence="1">
    <location>
        <begin position="73"/>
        <end position="259"/>
    </location>
</feature>
<protein>
    <submittedName>
        <fullName evidence="2">Polysaccharide deacetylase</fullName>
    </submittedName>
</protein>
<reference evidence="2" key="1">
    <citation type="submission" date="2013-01" db="EMBL/GenBank/DDBJ databases">
        <title>Genome draft of Hydrogenophaga taeniospiralis 2K1.</title>
        <authorList>
            <person name="Gomila M."/>
            <person name="Lalucat J."/>
        </authorList>
    </citation>
    <scope>NUCLEOTIDE SEQUENCE</scope>
    <source>
        <strain evidence="2">CCUG 15921</strain>
    </source>
</reference>
<dbReference type="OrthoDB" id="276604at2"/>
<dbReference type="CDD" id="cd10917">
    <property type="entry name" value="CE4_NodB_like_6s_7s"/>
    <property type="match status" value="1"/>
</dbReference>
<dbReference type="InterPro" id="IPR050248">
    <property type="entry name" value="Polysacc_deacetylase_ArnD"/>
</dbReference>
<proteinExistence type="predicted"/>
<dbReference type="PROSITE" id="PS51677">
    <property type="entry name" value="NODB"/>
    <property type="match status" value="1"/>
</dbReference>
<organism evidence="2 3">
    <name type="scientific">Hydrogenophaga taeniospiralis CCUG 15921</name>
    <dbReference type="NCBI Taxonomy" id="1281780"/>
    <lineage>
        <taxon>Bacteria</taxon>
        <taxon>Pseudomonadati</taxon>
        <taxon>Pseudomonadota</taxon>
        <taxon>Betaproteobacteria</taxon>
        <taxon>Burkholderiales</taxon>
        <taxon>Comamonadaceae</taxon>
        <taxon>Hydrogenophaga</taxon>
    </lineage>
</organism>
<dbReference type="AlphaFoldDB" id="A0A9X4NUK3"/>
<dbReference type="EMBL" id="AOGK01000015">
    <property type="protein sequence ID" value="MDG5976949.1"/>
    <property type="molecule type" value="Genomic_DNA"/>
</dbReference>
<gene>
    <name evidence="2" type="ORF">H010_16934</name>
</gene>
<dbReference type="SUPFAM" id="SSF88713">
    <property type="entry name" value="Glycoside hydrolase/deacetylase"/>
    <property type="match status" value="1"/>
</dbReference>
<dbReference type="InterPro" id="IPR002509">
    <property type="entry name" value="NODB_dom"/>
</dbReference>
<accession>A0A9X4NUK3</accession>
<evidence type="ECO:0000313" key="3">
    <source>
        <dbReference type="Proteomes" id="UP001152876"/>
    </source>
</evidence>
<keyword evidence="3" id="KW-1185">Reference proteome</keyword>
<evidence type="ECO:0000259" key="1">
    <source>
        <dbReference type="PROSITE" id="PS51677"/>
    </source>
</evidence>
<sequence length="266" mass="28201">MPRPWTASPTLKASLVVHGAAALGTLAVPAAWPWALGALVANHAVLTAAGLLPRCALLGPNITRLPADAVARREIALTIDDGPDPEVTPRVLDLLDAAQAKASFFCIGRRARQHPGVCREIVARGHRVENHGDSHSNAFSVFGPARMKADIAAAQGTLADITGQAPLFFRPTAGLRNPFLEPVLAALDLRLAAWTRRPYDTRTGDPQRVLARLTRGLAAGDILLMHDGHSARTPDGQAVMLASLPALLQTLNERALRPVTLQAALS</sequence>
<dbReference type="RefSeq" id="WP_068174260.1">
    <property type="nucleotide sequence ID" value="NZ_AOGK01000015.1"/>
</dbReference>
<comment type="caution">
    <text evidence="2">The sequence shown here is derived from an EMBL/GenBank/DDBJ whole genome shotgun (WGS) entry which is preliminary data.</text>
</comment>
<dbReference type="Pfam" id="PF01522">
    <property type="entry name" value="Polysacc_deac_1"/>
    <property type="match status" value="1"/>
</dbReference>
<evidence type="ECO:0000313" key="2">
    <source>
        <dbReference type="EMBL" id="MDG5976949.1"/>
    </source>
</evidence>
<dbReference type="PANTHER" id="PTHR10587:SF137">
    <property type="entry name" value="4-DEOXY-4-FORMAMIDO-L-ARABINOSE-PHOSPHOUNDECAPRENOL DEFORMYLASE ARND-RELATED"/>
    <property type="match status" value="1"/>
</dbReference>